<keyword evidence="3 5" id="KW-1133">Transmembrane helix</keyword>
<dbReference type="Gene3D" id="1.20.1720.10">
    <property type="entry name" value="Multidrug resistance protein D"/>
    <property type="match status" value="1"/>
</dbReference>
<dbReference type="InterPro" id="IPR011701">
    <property type="entry name" value="MFS"/>
</dbReference>
<feature type="transmembrane region" description="Helical" evidence="5">
    <location>
        <begin position="111"/>
        <end position="129"/>
    </location>
</feature>
<dbReference type="PANTHER" id="PTHR42718:SF49">
    <property type="entry name" value="EXPORT PROTEIN"/>
    <property type="match status" value="1"/>
</dbReference>
<sequence length="485" mass="49819">MTTPIPARSTATKRITLLVVCVTTAMLMLDIAVVNTALPSIAVDLDAGVSPLQWVIDAYTLALATVVLGAGSWADRRGRRQVFVAGLVWFTVASLLCALAPTIWFLDLARAVQGIGGAVLFACSLALLADVFDRGPARASALAAYGATIGGAFAVGPLVGGLLTELLDWRAIFFVNVPIGLVTLLLSLRWVPESRDPRPRGADVPGQFLAAVGLAALVFAVLRGHEIGWSDAQPVLAFVVAAGALVAFVVHEMRTAEPMLPPHLLANRAFAGAQVAAFAISASLFAVFVYTTLYLQNVLLLSPVQAGLVYLPATVAMFVVAGTTAKLDRVVPAWVSLSCSLALVAVGLLMMTVAEADSSKYVLLPGLVVACAAAGVFNPVMSGIVLGESTADHSGLAAGINDAFRQTGIAVGVAVLGVFLPAESLLPGGSPQDFVAGLQGALVAAAVVAALGAVVCVACLRTRRQTVPAFGDTEGDTVEFPAVTG</sequence>
<feature type="transmembrane region" description="Helical" evidence="5">
    <location>
        <begin position="15"/>
        <end position="34"/>
    </location>
</feature>
<protein>
    <submittedName>
        <fullName evidence="7">EmrB/QacA subfamily drug resistance transporter</fullName>
    </submittedName>
</protein>
<feature type="transmembrane region" description="Helical" evidence="5">
    <location>
        <begin position="204"/>
        <end position="222"/>
    </location>
</feature>
<feature type="transmembrane region" description="Helical" evidence="5">
    <location>
        <begin position="141"/>
        <end position="163"/>
    </location>
</feature>
<feature type="domain" description="Major facilitator superfamily (MFS) profile" evidence="6">
    <location>
        <begin position="16"/>
        <end position="464"/>
    </location>
</feature>
<gene>
    <name evidence="7" type="ORF">L618_001200000520</name>
</gene>
<evidence type="ECO:0000256" key="3">
    <source>
        <dbReference type="ARBA" id="ARBA00022989"/>
    </source>
</evidence>
<comment type="subcellular location">
    <subcellularLocation>
        <location evidence="1">Cell membrane</location>
        <topology evidence="1">Multi-pass membrane protein</topology>
    </subcellularLocation>
</comment>
<evidence type="ECO:0000313" key="7">
    <source>
        <dbReference type="EMBL" id="TWH23505.1"/>
    </source>
</evidence>
<feature type="transmembrane region" description="Helical" evidence="5">
    <location>
        <begin position="366"/>
        <end position="386"/>
    </location>
</feature>
<dbReference type="PANTHER" id="PTHR42718">
    <property type="entry name" value="MAJOR FACILITATOR SUPERFAMILY MULTIDRUG TRANSPORTER MFSC"/>
    <property type="match status" value="1"/>
</dbReference>
<dbReference type="InterPro" id="IPR020846">
    <property type="entry name" value="MFS_dom"/>
</dbReference>
<dbReference type="GO" id="GO:0022857">
    <property type="term" value="F:transmembrane transporter activity"/>
    <property type="evidence" value="ECO:0007669"/>
    <property type="project" value="InterPro"/>
</dbReference>
<evidence type="ECO:0000256" key="1">
    <source>
        <dbReference type="ARBA" id="ARBA00004651"/>
    </source>
</evidence>
<feature type="transmembrane region" description="Helical" evidence="5">
    <location>
        <begin position="299"/>
        <end position="321"/>
    </location>
</feature>
<evidence type="ECO:0000313" key="8">
    <source>
        <dbReference type="Proteomes" id="UP000317573"/>
    </source>
</evidence>
<dbReference type="Proteomes" id="UP000317573">
    <property type="component" value="Unassembled WGS sequence"/>
</dbReference>
<dbReference type="EMBL" id="VLJT01000009">
    <property type="protein sequence ID" value="TWH23505.1"/>
    <property type="molecule type" value="Genomic_DNA"/>
</dbReference>
<dbReference type="RefSeq" id="WP_145691078.1">
    <property type="nucleotide sequence ID" value="NZ_VLJT01000009.1"/>
</dbReference>
<feature type="transmembrane region" description="Helical" evidence="5">
    <location>
        <begin position="82"/>
        <end position="105"/>
    </location>
</feature>
<accession>A0A562ENM0</accession>
<dbReference type="Pfam" id="PF07690">
    <property type="entry name" value="MFS_1"/>
    <property type="match status" value="1"/>
</dbReference>
<reference evidence="7 8" key="1">
    <citation type="submission" date="2019-07" db="EMBL/GenBank/DDBJ databases">
        <title>Genome sequencing of lignin-degrading bacterial isolates.</title>
        <authorList>
            <person name="Gladden J."/>
        </authorList>
    </citation>
    <scope>NUCLEOTIDE SEQUENCE [LARGE SCALE GENOMIC DNA]</scope>
    <source>
        <strain evidence="7 8">J45</strain>
    </source>
</reference>
<feature type="transmembrane region" description="Helical" evidence="5">
    <location>
        <begin position="438"/>
        <end position="460"/>
    </location>
</feature>
<name>A0A562ENM0_RHORH</name>
<feature type="transmembrane region" description="Helical" evidence="5">
    <location>
        <begin position="169"/>
        <end position="192"/>
    </location>
</feature>
<dbReference type="InterPro" id="IPR036259">
    <property type="entry name" value="MFS_trans_sf"/>
</dbReference>
<feature type="transmembrane region" description="Helical" evidence="5">
    <location>
        <begin position="234"/>
        <end position="250"/>
    </location>
</feature>
<feature type="transmembrane region" description="Helical" evidence="5">
    <location>
        <begin position="407"/>
        <end position="426"/>
    </location>
</feature>
<dbReference type="Gene3D" id="1.20.1250.20">
    <property type="entry name" value="MFS general substrate transporter like domains"/>
    <property type="match status" value="1"/>
</dbReference>
<dbReference type="GO" id="GO:0005886">
    <property type="term" value="C:plasma membrane"/>
    <property type="evidence" value="ECO:0007669"/>
    <property type="project" value="UniProtKB-SubCell"/>
</dbReference>
<evidence type="ECO:0000256" key="5">
    <source>
        <dbReference type="SAM" id="Phobius"/>
    </source>
</evidence>
<organism evidence="7 8">
    <name type="scientific">Rhodococcus rhodochrous J45</name>
    <dbReference type="NCBI Taxonomy" id="935266"/>
    <lineage>
        <taxon>Bacteria</taxon>
        <taxon>Bacillati</taxon>
        <taxon>Actinomycetota</taxon>
        <taxon>Actinomycetes</taxon>
        <taxon>Mycobacteriales</taxon>
        <taxon>Nocardiaceae</taxon>
        <taxon>Rhodococcus</taxon>
    </lineage>
</organism>
<dbReference type="PROSITE" id="PS50850">
    <property type="entry name" value="MFS"/>
    <property type="match status" value="1"/>
</dbReference>
<feature type="transmembrane region" description="Helical" evidence="5">
    <location>
        <begin position="270"/>
        <end position="293"/>
    </location>
</feature>
<evidence type="ECO:0000256" key="4">
    <source>
        <dbReference type="ARBA" id="ARBA00023136"/>
    </source>
</evidence>
<keyword evidence="2 5" id="KW-0812">Transmembrane</keyword>
<feature type="transmembrane region" description="Helical" evidence="5">
    <location>
        <begin position="54"/>
        <end position="75"/>
    </location>
</feature>
<feature type="transmembrane region" description="Helical" evidence="5">
    <location>
        <begin position="333"/>
        <end position="354"/>
    </location>
</feature>
<keyword evidence="4 5" id="KW-0472">Membrane</keyword>
<evidence type="ECO:0000259" key="6">
    <source>
        <dbReference type="PROSITE" id="PS50850"/>
    </source>
</evidence>
<dbReference type="CDD" id="cd17321">
    <property type="entry name" value="MFS_MMR_MDR_like"/>
    <property type="match status" value="1"/>
</dbReference>
<dbReference type="SUPFAM" id="SSF103473">
    <property type="entry name" value="MFS general substrate transporter"/>
    <property type="match status" value="1"/>
</dbReference>
<evidence type="ECO:0000256" key="2">
    <source>
        <dbReference type="ARBA" id="ARBA00022692"/>
    </source>
</evidence>
<comment type="caution">
    <text evidence="7">The sequence shown here is derived from an EMBL/GenBank/DDBJ whole genome shotgun (WGS) entry which is preliminary data.</text>
</comment>
<dbReference type="AlphaFoldDB" id="A0A562ENM0"/>
<proteinExistence type="predicted"/>